<sequence length="74" mass="8587">MQENQATNTDNVQYDLISCLYHSLQSAQTCEAYAKDAQQSGNQDLTQFFRDVQQDCNKQAQRARELLDQMRPSR</sequence>
<accession>A0ABQ3V2D9</accession>
<dbReference type="EMBL" id="BNJG01000003">
    <property type="protein sequence ID" value="GHO58737.1"/>
    <property type="molecule type" value="Genomic_DNA"/>
</dbReference>
<gene>
    <name evidence="1" type="ORF">KSB_72120</name>
</gene>
<dbReference type="Proteomes" id="UP000654345">
    <property type="component" value="Unassembled WGS sequence"/>
</dbReference>
<protein>
    <submittedName>
        <fullName evidence="1">Uncharacterized protein</fullName>
    </submittedName>
</protein>
<dbReference type="RefSeq" id="WP_201374987.1">
    <property type="nucleotide sequence ID" value="NZ_BNJG01000003.1"/>
</dbReference>
<keyword evidence="2" id="KW-1185">Reference proteome</keyword>
<evidence type="ECO:0000313" key="2">
    <source>
        <dbReference type="Proteomes" id="UP000654345"/>
    </source>
</evidence>
<proteinExistence type="predicted"/>
<reference evidence="1 2" key="1">
    <citation type="journal article" date="2021" name="Int. J. Syst. Evol. Microbiol.">
        <title>Reticulibacter mediterranei gen. nov., sp. nov., within the new family Reticulibacteraceae fam. nov., and Ktedonospora formicarum gen. nov., sp. nov., Ktedonobacter robiniae sp. nov., Dictyobacter formicarum sp. nov. and Dictyobacter arantiisoli sp. nov., belonging to the class Ktedonobacteria.</title>
        <authorList>
            <person name="Yabe S."/>
            <person name="Zheng Y."/>
            <person name="Wang C.M."/>
            <person name="Sakai Y."/>
            <person name="Abe K."/>
            <person name="Yokota A."/>
            <person name="Donadio S."/>
            <person name="Cavaletti L."/>
            <person name="Monciardini P."/>
        </authorList>
    </citation>
    <scope>NUCLEOTIDE SEQUENCE [LARGE SCALE GENOMIC DNA]</scope>
    <source>
        <strain evidence="1 2">SOSP1-30</strain>
    </source>
</reference>
<name>A0ABQ3V2D9_9CHLR</name>
<comment type="caution">
    <text evidence="1">The sequence shown here is derived from an EMBL/GenBank/DDBJ whole genome shotgun (WGS) entry which is preliminary data.</text>
</comment>
<organism evidence="1 2">
    <name type="scientific">Ktedonobacter robiniae</name>
    <dbReference type="NCBI Taxonomy" id="2778365"/>
    <lineage>
        <taxon>Bacteria</taxon>
        <taxon>Bacillati</taxon>
        <taxon>Chloroflexota</taxon>
        <taxon>Ktedonobacteria</taxon>
        <taxon>Ktedonobacterales</taxon>
        <taxon>Ktedonobacteraceae</taxon>
        <taxon>Ktedonobacter</taxon>
    </lineage>
</organism>
<evidence type="ECO:0000313" key="1">
    <source>
        <dbReference type="EMBL" id="GHO58737.1"/>
    </source>
</evidence>